<accession>A0AAD9AUC3</accession>
<proteinExistence type="predicted"/>
<dbReference type="Proteomes" id="UP001243330">
    <property type="component" value="Unassembled WGS sequence"/>
</dbReference>
<evidence type="ECO:0000313" key="1">
    <source>
        <dbReference type="EMBL" id="KAK1852880.1"/>
    </source>
</evidence>
<comment type="caution">
    <text evidence="1">The sequence shown here is derived from an EMBL/GenBank/DDBJ whole genome shotgun (WGS) entry which is preliminary data.</text>
</comment>
<dbReference type="EMBL" id="JAQOWY010000066">
    <property type="protein sequence ID" value="KAK1852880.1"/>
    <property type="molecule type" value="Genomic_DNA"/>
</dbReference>
<protein>
    <submittedName>
        <fullName evidence="1">Uncharacterized protein</fullName>
    </submittedName>
</protein>
<name>A0AAD9AUC3_9PEZI</name>
<evidence type="ECO:0000313" key="2">
    <source>
        <dbReference type="Proteomes" id="UP001243330"/>
    </source>
</evidence>
<reference evidence="1" key="1">
    <citation type="submission" date="2023-01" db="EMBL/GenBank/DDBJ databases">
        <title>Colletotrichum chrysophilum M932 genome sequence.</title>
        <authorList>
            <person name="Baroncelli R."/>
        </authorList>
    </citation>
    <scope>NUCLEOTIDE SEQUENCE</scope>
    <source>
        <strain evidence="1">M932</strain>
    </source>
</reference>
<keyword evidence="2" id="KW-1185">Reference proteome</keyword>
<sequence>MSLPCLIDVASVKTPPPSVTSLPHLPLPLTPPPICPG</sequence>
<dbReference type="AlphaFoldDB" id="A0AAD9AUC3"/>
<gene>
    <name evidence="1" type="ORF">CCHR01_04520</name>
</gene>
<organism evidence="1 2">
    <name type="scientific">Colletotrichum chrysophilum</name>
    <dbReference type="NCBI Taxonomy" id="1836956"/>
    <lineage>
        <taxon>Eukaryota</taxon>
        <taxon>Fungi</taxon>
        <taxon>Dikarya</taxon>
        <taxon>Ascomycota</taxon>
        <taxon>Pezizomycotina</taxon>
        <taxon>Sordariomycetes</taxon>
        <taxon>Hypocreomycetidae</taxon>
        <taxon>Glomerellales</taxon>
        <taxon>Glomerellaceae</taxon>
        <taxon>Colletotrichum</taxon>
        <taxon>Colletotrichum gloeosporioides species complex</taxon>
    </lineage>
</organism>